<evidence type="ECO:0000313" key="3">
    <source>
        <dbReference type="Proteomes" id="UP001519064"/>
    </source>
</evidence>
<reference evidence="2 3" key="1">
    <citation type="submission" date="2020-11" db="EMBL/GenBank/DDBJ databases">
        <title>Streptomyces spirodelae sp. nov., isolated from duckweed.</title>
        <authorList>
            <person name="Saimee Y."/>
            <person name="Duangmal K."/>
        </authorList>
    </citation>
    <scope>NUCLEOTIDE SEQUENCE [LARGE SCALE GENOMIC DNA]</scope>
    <source>
        <strain evidence="2 3">S16-07</strain>
    </source>
</reference>
<feature type="compositionally biased region" description="Gly residues" evidence="1">
    <location>
        <begin position="854"/>
        <end position="867"/>
    </location>
</feature>
<dbReference type="Proteomes" id="UP001519064">
    <property type="component" value="Unassembled WGS sequence"/>
</dbReference>
<name>A0ABS3XIY8_9ACTN</name>
<evidence type="ECO:0000256" key="1">
    <source>
        <dbReference type="SAM" id="MobiDB-lite"/>
    </source>
</evidence>
<dbReference type="NCBIfam" id="NF012197">
    <property type="entry name" value="lonely_Cys"/>
    <property type="match status" value="1"/>
</dbReference>
<feature type="compositionally biased region" description="Polar residues" evidence="1">
    <location>
        <begin position="10"/>
        <end position="22"/>
    </location>
</feature>
<feature type="region of interest" description="Disordered" evidence="1">
    <location>
        <begin position="1"/>
        <end position="22"/>
    </location>
</feature>
<sequence>MDPATHPLLSAQTSVMGPASTPQGRSFLSTGVQYVLPTQLERYELQNGTWTPTFDLITAPWPDSAYVIAALRANRRGVLLGGQTLNGHQLPTRLEDHPALAHLPQLPSGARVLDPYTLADVLKADPQLSSLPNDVPVVLAFPNAGVLNMQLAQVSADALNRTVWIPTSNWGLRIDGSGPGHFLGLLDRGGTSPIGAWVPIPPKPNNRKPTPAPRQFEALDGSVVRDVDVHRRPWVNDRSEWTATSFMPDSDDGRRREMVGRSMMTYTELYHVVRDPGGDGEDVVIGIESVSLPAEIFVINTHGLPGGSSFYIPHLRRLVWLNARDSGFVIGTLPEVADLPRHYRLYLNDCWSATRGDPAKSQSPHLPAPPVDDPLREWPVGLWVAMVSRLKVIAPTRSVGYNEARFRTLVATGTGERGRTVEFKPPPSPPELDDLARKARLHTGSRPASNDTRDQILAMVIALRSVFGDDVEDDPAAYEEKLRSIAALDTLRANDRRMRDMPFRMEVWQHAVNRLAGPTATALDRSHYQAALDAARQHLNARPDIRLTEAFGDPVTGDPTVEAVFSRWQSNPERSVRSVLRMQGNTPLSRFDVARAFWAAYRTEQRLSTLSPADQETLGRIALHPDPQLPADEVREKLRALMSQANAAPRWNAAKPAVLAAFDLELRAAFQQRLRAPGADGYNWGGTQLPAGIDFSLVFQEIQGPGGPTVAKWAAPWFPKDKNGNLVTTTLYPIHLEVRGGSQMIMHLPGVAVPVDPAEILELLLAAPLEAEHASKSQFLFLISGLGKWGRQLAQDYSNRTTRNTWCYSGDIELREVPGDPQAPRQIWLLPEHGTQKPGRWTKLTWQPPQHGGQQPGGTGSGGSNVP</sequence>
<proteinExistence type="predicted"/>
<organism evidence="2 3">
    <name type="scientific">Streptomyces oryzae</name>
    <dbReference type="NCBI Taxonomy" id="1434886"/>
    <lineage>
        <taxon>Bacteria</taxon>
        <taxon>Bacillati</taxon>
        <taxon>Actinomycetota</taxon>
        <taxon>Actinomycetes</taxon>
        <taxon>Kitasatosporales</taxon>
        <taxon>Streptomycetaceae</taxon>
        <taxon>Streptomyces</taxon>
    </lineage>
</organism>
<feature type="region of interest" description="Disordered" evidence="1">
    <location>
        <begin position="833"/>
        <end position="867"/>
    </location>
</feature>
<protein>
    <submittedName>
        <fullName evidence="2">Lonely Cys domain-containing protein</fullName>
    </submittedName>
</protein>
<accession>A0ABS3XIY8</accession>
<keyword evidence="3" id="KW-1185">Reference proteome</keyword>
<dbReference type="EMBL" id="JADKMA010000185">
    <property type="protein sequence ID" value="MBO8195373.1"/>
    <property type="molecule type" value="Genomic_DNA"/>
</dbReference>
<gene>
    <name evidence="2" type="ORF">ITI46_27540</name>
</gene>
<comment type="caution">
    <text evidence="2">The sequence shown here is derived from an EMBL/GenBank/DDBJ whole genome shotgun (WGS) entry which is preliminary data.</text>
</comment>
<evidence type="ECO:0000313" key="2">
    <source>
        <dbReference type="EMBL" id="MBO8195373.1"/>
    </source>
</evidence>